<dbReference type="NCBIfam" id="NF001808">
    <property type="entry name" value="PRK00522.1"/>
    <property type="match status" value="1"/>
</dbReference>
<dbReference type="PROSITE" id="PS51352">
    <property type="entry name" value="THIOREDOXIN_2"/>
    <property type="match status" value="1"/>
</dbReference>
<reference evidence="10 11" key="1">
    <citation type="submission" date="2020-08" db="EMBL/GenBank/DDBJ databases">
        <title>Genomic Encyclopedia of Type Strains, Phase III (KMG-III): the genomes of soil and plant-associated and newly described type strains.</title>
        <authorList>
            <person name="Whitman W."/>
        </authorList>
    </citation>
    <scope>NUCLEOTIDE SEQUENCE [LARGE SCALE GENOMIC DNA]</scope>
    <source>
        <strain evidence="10 11">SFB5A</strain>
    </source>
</reference>
<evidence type="ECO:0000313" key="10">
    <source>
        <dbReference type="EMBL" id="MBB4980324.1"/>
    </source>
</evidence>
<dbReference type="InterPro" id="IPR050455">
    <property type="entry name" value="Tpx_Peroxidase_subfamily"/>
</dbReference>
<dbReference type="Gene3D" id="3.40.30.10">
    <property type="entry name" value="Glutaredoxin"/>
    <property type="match status" value="1"/>
</dbReference>
<dbReference type="EMBL" id="JACHJY010000002">
    <property type="protein sequence ID" value="MBB4980324.1"/>
    <property type="molecule type" value="Genomic_DNA"/>
</dbReference>
<evidence type="ECO:0000256" key="6">
    <source>
        <dbReference type="ARBA" id="ARBA00023284"/>
    </source>
</evidence>
<proteinExistence type="inferred from homology"/>
<dbReference type="PANTHER" id="PTHR43110:SF1">
    <property type="entry name" value="THIOL PEROXIDASE"/>
    <property type="match status" value="1"/>
</dbReference>
<evidence type="ECO:0000256" key="5">
    <source>
        <dbReference type="ARBA" id="ARBA00023157"/>
    </source>
</evidence>
<sequence>MPLIRLKEINMAQVTLKGSPVQVNGALPAPGSQAPDFTLVAEGLADKSLKDFAGQRKVLNIFPSVDTPTCASSVRAFNEKAGQLDNTVVLCISADLPFAQARFCGAEGLENVKNLSTLRGREFHTNYGVEIADGPLAGLTARAVVVLDENDTVLHAQLVGEIADEPSYDDALAVLK</sequence>
<dbReference type="Proteomes" id="UP000582643">
    <property type="component" value="Unassembled WGS sequence"/>
</dbReference>
<comment type="caution">
    <text evidence="10">The sequence shown here is derived from an EMBL/GenBank/DDBJ whole genome shotgun (WGS) entry which is preliminary data.</text>
</comment>
<gene>
    <name evidence="8" type="primary">tpx</name>
    <name evidence="10" type="ORF">GGE06_001232</name>
</gene>
<dbReference type="FunFam" id="3.40.30.10:FF:000056">
    <property type="entry name" value="Thiol peroxidase"/>
    <property type="match status" value="1"/>
</dbReference>
<evidence type="ECO:0000256" key="7">
    <source>
        <dbReference type="ARBA" id="ARBA00049091"/>
    </source>
</evidence>
<comment type="miscellaneous">
    <text evidence="8">The active site is a conserved redox-active cysteine residue, the peroxidatic cysteine (C(P)), which makes the nucleophilic attack on the peroxide substrate. The peroxide oxidizes the C(P)-SH to cysteine sulfenic acid (C(P)-SOH), which then reacts with another cysteine residue, the resolving cysteine (C(R)), to form a disulfide bridge. The disulfide is subsequently reduced by an appropriate electron donor to complete the catalytic cycle. In this atypical 2-Cys peroxiredoxin, C(R) is present in the same subunit to form an intramolecular disulfide. The disulfide is subsequently reduced by thioredoxin.</text>
</comment>
<evidence type="ECO:0000256" key="4">
    <source>
        <dbReference type="ARBA" id="ARBA00023002"/>
    </source>
</evidence>
<dbReference type="InterPro" id="IPR002065">
    <property type="entry name" value="TPX"/>
</dbReference>
<dbReference type="EC" id="1.11.1.24" evidence="8"/>
<accession>A0A7W7TVW3</accession>
<keyword evidence="5 8" id="KW-1015">Disulfide bond</keyword>
<name>A0A7W7TVW3_9ACTN</name>
<keyword evidence="3 8" id="KW-0049">Antioxidant</keyword>
<feature type="disulfide bond" description="Redox-active" evidence="8">
    <location>
        <begin position="70"/>
        <end position="104"/>
    </location>
</feature>
<comment type="similarity">
    <text evidence="8">Belongs to the peroxiredoxin family. Tpx subfamily.</text>
</comment>
<comment type="catalytic activity">
    <reaction evidence="7 8">
        <text>a hydroperoxide + [thioredoxin]-dithiol = an alcohol + [thioredoxin]-disulfide + H2O</text>
        <dbReference type="Rhea" id="RHEA:62620"/>
        <dbReference type="Rhea" id="RHEA-COMP:10698"/>
        <dbReference type="Rhea" id="RHEA-COMP:10700"/>
        <dbReference type="ChEBI" id="CHEBI:15377"/>
        <dbReference type="ChEBI" id="CHEBI:29950"/>
        <dbReference type="ChEBI" id="CHEBI:30879"/>
        <dbReference type="ChEBI" id="CHEBI:35924"/>
        <dbReference type="ChEBI" id="CHEBI:50058"/>
        <dbReference type="EC" id="1.11.1.24"/>
    </reaction>
</comment>
<comment type="function">
    <text evidence="8">Thiol-specific peroxidase that catalyzes the reduction of hydrogen peroxide and organic hydroperoxides to water and alcohols, respectively. Plays a role in cell protection against oxidative stress by detoxifying peroxides.</text>
</comment>
<dbReference type="RefSeq" id="WP_246532357.1">
    <property type="nucleotide sequence ID" value="NZ_JACHJY010000002.1"/>
</dbReference>
<dbReference type="InterPro" id="IPR013766">
    <property type="entry name" value="Thioredoxin_domain"/>
</dbReference>
<dbReference type="InterPro" id="IPR036249">
    <property type="entry name" value="Thioredoxin-like_sf"/>
</dbReference>
<comment type="subunit">
    <text evidence="1 8">Homodimer.</text>
</comment>
<dbReference type="Pfam" id="PF08534">
    <property type="entry name" value="Redoxin"/>
    <property type="match status" value="1"/>
</dbReference>
<dbReference type="SUPFAM" id="SSF52833">
    <property type="entry name" value="Thioredoxin-like"/>
    <property type="match status" value="1"/>
</dbReference>
<dbReference type="PANTHER" id="PTHR43110">
    <property type="entry name" value="THIOL PEROXIDASE"/>
    <property type="match status" value="1"/>
</dbReference>
<dbReference type="PROSITE" id="PS01265">
    <property type="entry name" value="TPX"/>
    <property type="match status" value="1"/>
</dbReference>
<dbReference type="GO" id="GO:0008379">
    <property type="term" value="F:thioredoxin peroxidase activity"/>
    <property type="evidence" value="ECO:0007669"/>
    <property type="project" value="UniProtKB-UniRule"/>
</dbReference>
<dbReference type="GO" id="GO:0006979">
    <property type="term" value="P:response to oxidative stress"/>
    <property type="evidence" value="ECO:0007669"/>
    <property type="project" value="UniProtKB-ARBA"/>
</dbReference>
<keyword evidence="4 8" id="KW-0560">Oxidoreductase</keyword>
<protein>
    <recommendedName>
        <fullName evidence="8">Thiol peroxidase</fullName>
        <shortName evidence="8">Tpx</shortName>
        <ecNumber evidence="8">1.11.1.24</ecNumber>
    </recommendedName>
    <alternativeName>
        <fullName evidence="8">Peroxiredoxin tpx</fullName>
        <shortName evidence="8">Prx</shortName>
    </alternativeName>
    <alternativeName>
        <fullName evidence="8">Thioredoxin peroxidase</fullName>
    </alternativeName>
    <alternativeName>
        <fullName evidence="8">Thioredoxin-dependent peroxiredoxin</fullName>
    </alternativeName>
</protein>
<feature type="active site" description="Cysteine sulfenic acid (-SOH) intermediate" evidence="8">
    <location>
        <position position="70"/>
    </location>
</feature>
<keyword evidence="11" id="KW-1185">Reference proteome</keyword>
<dbReference type="AlphaFoldDB" id="A0A7W7TVW3"/>
<evidence type="ECO:0000256" key="8">
    <source>
        <dbReference type="HAMAP-Rule" id="MF_00269"/>
    </source>
</evidence>
<dbReference type="InterPro" id="IPR013740">
    <property type="entry name" value="Redoxin"/>
</dbReference>
<keyword evidence="6 8" id="KW-0676">Redox-active center</keyword>
<dbReference type="HAMAP" id="MF_00269">
    <property type="entry name" value="Tpx"/>
    <property type="match status" value="1"/>
</dbReference>
<dbReference type="InterPro" id="IPR018219">
    <property type="entry name" value="Tpx_CS"/>
</dbReference>
<evidence type="ECO:0000256" key="3">
    <source>
        <dbReference type="ARBA" id="ARBA00022862"/>
    </source>
</evidence>
<evidence type="ECO:0000256" key="1">
    <source>
        <dbReference type="ARBA" id="ARBA00011738"/>
    </source>
</evidence>
<dbReference type="CDD" id="cd03014">
    <property type="entry name" value="PRX_Atyp2cys"/>
    <property type="match status" value="1"/>
</dbReference>
<keyword evidence="2 8" id="KW-0575">Peroxidase</keyword>
<feature type="domain" description="Thioredoxin" evidence="9">
    <location>
        <begin position="28"/>
        <end position="176"/>
    </location>
</feature>
<evidence type="ECO:0000259" key="9">
    <source>
        <dbReference type="PROSITE" id="PS51352"/>
    </source>
</evidence>
<evidence type="ECO:0000256" key="2">
    <source>
        <dbReference type="ARBA" id="ARBA00022559"/>
    </source>
</evidence>
<evidence type="ECO:0000313" key="11">
    <source>
        <dbReference type="Proteomes" id="UP000582643"/>
    </source>
</evidence>
<organism evidence="10 11">
    <name type="scientific">Streptomyces nymphaeiformis</name>
    <dbReference type="NCBI Taxonomy" id="2663842"/>
    <lineage>
        <taxon>Bacteria</taxon>
        <taxon>Bacillati</taxon>
        <taxon>Actinomycetota</taxon>
        <taxon>Actinomycetes</taxon>
        <taxon>Kitasatosporales</taxon>
        <taxon>Streptomycetaceae</taxon>
        <taxon>Streptomyces</taxon>
    </lineage>
</organism>